<dbReference type="AlphaFoldDB" id="R1FYI8"/>
<dbReference type="Proteomes" id="UP000014139">
    <property type="component" value="Unassembled WGS sequence"/>
</dbReference>
<keyword evidence="2" id="KW-1185">Reference proteome</keyword>
<name>R1FYI8_9PSEU</name>
<organism evidence="1 2">
    <name type="scientific">Amycolatopsis vancoresmycina DSM 44592</name>
    <dbReference type="NCBI Taxonomy" id="1292037"/>
    <lineage>
        <taxon>Bacteria</taxon>
        <taxon>Bacillati</taxon>
        <taxon>Actinomycetota</taxon>
        <taxon>Actinomycetes</taxon>
        <taxon>Pseudonocardiales</taxon>
        <taxon>Pseudonocardiaceae</taxon>
        <taxon>Amycolatopsis</taxon>
    </lineage>
</organism>
<dbReference type="InterPro" id="IPR027417">
    <property type="entry name" value="P-loop_NTPase"/>
</dbReference>
<dbReference type="Gene3D" id="3.40.50.300">
    <property type="entry name" value="P-loop containing nucleotide triphosphate hydrolases"/>
    <property type="match status" value="1"/>
</dbReference>
<proteinExistence type="predicted"/>
<sequence>MGHQVDQLVKLLEARSRTSDALPSLRYVEDPRASLAAATATRHQIVYGRRGVGKTALLVESKRLAERDGHITAWINAQVLKGFSASEAFLFLAETILETIVRHVGSSIAPIVGELRERLQGVRLLRAGEEVSSRIVSGLVADINGDLRRVLRHDLHQLVVYIDDFYLYSAHLQAEFLDLVAALLRDCNGWIKLASIERLTRPYEPSTRVGLEVPHDATKIDLDVTLEDPKAAQSFLERVLSHYMASAGMGGVGAIANSESLGRLVLASGGVPRDYLNLFSNSIVVARERVKAREIGREDVAGAAGLSARSKKRDLELDVSSAESPTLLDSLERMSESIKGVGYTYFRVDFAQKMIPGYEVLSRLVDLRFAHLIQPALSDKHSPGTKYEAYVLALSEYTDVRLQRGLQVLDIEGGTWTHRQSGKAKTTIHLSGTQFRDRLRLAPVLDLEKLVNGGPRNVLLHDAYEHTNSRGEVFFLNSKVVTLRDKKTQRIYYFSKSLQPDYATGLPAGMTVRENPKNGFLTLIREGGE</sequence>
<dbReference type="EMBL" id="AOUO01000516">
    <property type="protein sequence ID" value="EOD64367.1"/>
    <property type="molecule type" value="Genomic_DNA"/>
</dbReference>
<gene>
    <name evidence="1" type="ORF">H480_32203</name>
</gene>
<evidence type="ECO:0000313" key="1">
    <source>
        <dbReference type="EMBL" id="EOD64367.1"/>
    </source>
</evidence>
<dbReference type="PATRIC" id="fig|1292037.4.peg.6062"/>
<accession>R1FYI8</accession>
<evidence type="ECO:0000313" key="2">
    <source>
        <dbReference type="Proteomes" id="UP000014139"/>
    </source>
</evidence>
<comment type="caution">
    <text evidence="1">The sequence shown here is derived from an EMBL/GenBank/DDBJ whole genome shotgun (WGS) entry which is preliminary data.</text>
</comment>
<dbReference type="SUPFAM" id="SSF52540">
    <property type="entry name" value="P-loop containing nucleoside triphosphate hydrolases"/>
    <property type="match status" value="1"/>
</dbReference>
<reference evidence="1 2" key="1">
    <citation type="submission" date="2013-02" db="EMBL/GenBank/DDBJ databases">
        <title>Draft genome sequence of Amycolatopsis vancoresmycina strain DSM 44592T.</title>
        <authorList>
            <person name="Kumar S."/>
            <person name="Kaur N."/>
            <person name="Kaur C."/>
            <person name="Raghava G.P.S."/>
            <person name="Mayilraj S."/>
        </authorList>
    </citation>
    <scope>NUCLEOTIDE SEQUENCE [LARGE SCALE GENOMIC DNA]</scope>
    <source>
        <strain evidence="1 2">DSM 44592</strain>
    </source>
</reference>
<protein>
    <submittedName>
        <fullName evidence="1">Uncharacterized protein</fullName>
    </submittedName>
</protein>